<accession>A0A2A6CJE7</accession>
<reference evidence="1" key="2">
    <citation type="submission" date="2022-06" db="UniProtKB">
        <authorList>
            <consortium name="EnsemblMetazoa"/>
        </authorList>
    </citation>
    <scope>IDENTIFICATION</scope>
    <source>
        <strain evidence="1">PS312</strain>
    </source>
</reference>
<gene>
    <name evidence="1" type="primary">WBGene00280098</name>
</gene>
<organism evidence="1 2">
    <name type="scientific">Pristionchus pacificus</name>
    <name type="common">Parasitic nematode worm</name>
    <dbReference type="NCBI Taxonomy" id="54126"/>
    <lineage>
        <taxon>Eukaryota</taxon>
        <taxon>Metazoa</taxon>
        <taxon>Ecdysozoa</taxon>
        <taxon>Nematoda</taxon>
        <taxon>Chromadorea</taxon>
        <taxon>Rhabditida</taxon>
        <taxon>Rhabditina</taxon>
        <taxon>Diplogasteromorpha</taxon>
        <taxon>Diplogasteroidea</taxon>
        <taxon>Neodiplogasteridae</taxon>
        <taxon>Pristionchus</taxon>
    </lineage>
</organism>
<evidence type="ECO:0000313" key="1">
    <source>
        <dbReference type="EnsemblMetazoa" id="PPA41729.1"/>
    </source>
</evidence>
<dbReference type="EnsemblMetazoa" id="PPA41729.1">
    <property type="protein sequence ID" value="PPA41729.1"/>
    <property type="gene ID" value="WBGene00280098"/>
</dbReference>
<dbReference type="AlphaFoldDB" id="A0A2A6CJE7"/>
<accession>A0A8R1UYI3</accession>
<name>A0A2A6CJE7_PRIPA</name>
<proteinExistence type="predicted"/>
<keyword evidence="2" id="KW-1185">Reference proteome</keyword>
<sequence length="186" mass="21083">MHAHTWLWAAVAIVFVPSFIVHCALLILAIRERKSKNAHHYKTLFYRLFVTQGVIELVLLSIYLVVKILIKERLAGDDFILKSIRNRRADVQLGLVGCVHLLAQCLMAACHLIVMCSLNNLTAVGFVNPLAQCNMTAYHLIVVCNVQNRHFKLLFLHLYVILLRDPLDARDHGQALAKAPDQVLTR</sequence>
<reference evidence="2" key="1">
    <citation type="journal article" date="2008" name="Nat. Genet.">
        <title>The Pristionchus pacificus genome provides a unique perspective on nematode lifestyle and parasitism.</title>
        <authorList>
            <person name="Dieterich C."/>
            <person name="Clifton S.W."/>
            <person name="Schuster L.N."/>
            <person name="Chinwalla A."/>
            <person name="Delehaunty K."/>
            <person name="Dinkelacker I."/>
            <person name="Fulton L."/>
            <person name="Fulton R."/>
            <person name="Godfrey J."/>
            <person name="Minx P."/>
            <person name="Mitreva M."/>
            <person name="Roeseler W."/>
            <person name="Tian H."/>
            <person name="Witte H."/>
            <person name="Yang S.P."/>
            <person name="Wilson R.K."/>
            <person name="Sommer R.J."/>
        </authorList>
    </citation>
    <scope>NUCLEOTIDE SEQUENCE [LARGE SCALE GENOMIC DNA]</scope>
    <source>
        <strain evidence="2">PS312</strain>
    </source>
</reference>
<dbReference type="Proteomes" id="UP000005239">
    <property type="component" value="Unassembled WGS sequence"/>
</dbReference>
<protein>
    <submittedName>
        <fullName evidence="1">Uncharacterized protein</fullName>
    </submittedName>
</protein>
<evidence type="ECO:0000313" key="2">
    <source>
        <dbReference type="Proteomes" id="UP000005239"/>
    </source>
</evidence>